<comment type="caution">
    <text evidence="3">The sequence shown here is derived from an EMBL/GenBank/DDBJ whole genome shotgun (WGS) entry which is preliminary data.</text>
</comment>
<dbReference type="Proteomes" id="UP000626109">
    <property type="component" value="Unassembled WGS sequence"/>
</dbReference>
<name>A0A813GLI2_POLGL</name>
<gene>
    <name evidence="2" type="ORF">PGLA1383_LOCUS3377</name>
    <name evidence="3" type="ORF">PGLA2088_LOCUS462</name>
</gene>
<feature type="transmembrane region" description="Helical" evidence="1">
    <location>
        <begin position="116"/>
        <end position="135"/>
    </location>
</feature>
<keyword evidence="1" id="KW-0472">Membrane</keyword>
<evidence type="ECO:0000256" key="1">
    <source>
        <dbReference type="SAM" id="Phobius"/>
    </source>
</evidence>
<evidence type="ECO:0000313" key="3">
    <source>
        <dbReference type="EMBL" id="CAE8626138.1"/>
    </source>
</evidence>
<accession>A0A813GLI2</accession>
<feature type="transmembrane region" description="Helical" evidence="1">
    <location>
        <begin position="147"/>
        <end position="169"/>
    </location>
</feature>
<evidence type="ECO:0000313" key="4">
    <source>
        <dbReference type="Proteomes" id="UP000626109"/>
    </source>
</evidence>
<keyword evidence="1" id="KW-1133">Transmembrane helix</keyword>
<keyword evidence="5" id="KW-1185">Reference proteome</keyword>
<sequence>MSNDTTHLCCRRSISSSQEGVTVKAPQKRQATHTHTAMMMVAYLAVLAASCRSASGFSTHRSPVLDHARMGPALTISVSRPKSTALRAGKKPSQSYSDDAFGFVFFASALLARDEVFAATFVAVSAVAATLTVAGKLEGGKRVPAGVAAATLLSTPVISAALAQFGVVASDPNPSARLVELGLCSVSIAYGLWRSRDAL</sequence>
<keyword evidence="1" id="KW-0812">Transmembrane</keyword>
<evidence type="ECO:0000313" key="5">
    <source>
        <dbReference type="Proteomes" id="UP000654075"/>
    </source>
</evidence>
<dbReference type="AlphaFoldDB" id="A0A813GLI2"/>
<evidence type="ECO:0000313" key="2">
    <source>
        <dbReference type="EMBL" id="CAE8584444.1"/>
    </source>
</evidence>
<proteinExistence type="predicted"/>
<protein>
    <submittedName>
        <fullName evidence="3">Uncharacterized protein</fullName>
    </submittedName>
</protein>
<organism evidence="3 4">
    <name type="scientific">Polarella glacialis</name>
    <name type="common">Dinoflagellate</name>
    <dbReference type="NCBI Taxonomy" id="89957"/>
    <lineage>
        <taxon>Eukaryota</taxon>
        <taxon>Sar</taxon>
        <taxon>Alveolata</taxon>
        <taxon>Dinophyceae</taxon>
        <taxon>Suessiales</taxon>
        <taxon>Suessiaceae</taxon>
        <taxon>Polarella</taxon>
    </lineage>
</organism>
<dbReference type="Proteomes" id="UP000654075">
    <property type="component" value="Unassembled WGS sequence"/>
</dbReference>
<reference evidence="3" key="1">
    <citation type="submission" date="2021-02" db="EMBL/GenBank/DDBJ databases">
        <authorList>
            <person name="Dougan E. K."/>
            <person name="Rhodes N."/>
            <person name="Thang M."/>
            <person name="Chan C."/>
        </authorList>
    </citation>
    <scope>NUCLEOTIDE SEQUENCE</scope>
</reference>
<dbReference type="EMBL" id="CAJNNW010000307">
    <property type="protein sequence ID" value="CAE8626138.1"/>
    <property type="molecule type" value="Genomic_DNA"/>
</dbReference>
<dbReference type="EMBL" id="CAJNNV010001176">
    <property type="protein sequence ID" value="CAE8584444.1"/>
    <property type="molecule type" value="Genomic_DNA"/>
</dbReference>